<accession>A0A5D3BMC8</accession>
<evidence type="ECO:0000256" key="1">
    <source>
        <dbReference type="SAM" id="Phobius"/>
    </source>
</evidence>
<evidence type="ECO:0000313" key="3">
    <source>
        <dbReference type="EMBL" id="TYK00140.1"/>
    </source>
</evidence>
<gene>
    <name evidence="3" type="ORF">E5676_scaffold2510G00270</name>
    <name evidence="2" type="ORF">E6C27_scaffold1192G00260</name>
</gene>
<proteinExistence type="predicted"/>
<dbReference type="EMBL" id="SSTE01009679">
    <property type="protein sequence ID" value="KAA0053201.1"/>
    <property type="molecule type" value="Genomic_DNA"/>
</dbReference>
<feature type="transmembrane region" description="Helical" evidence="1">
    <location>
        <begin position="142"/>
        <end position="161"/>
    </location>
</feature>
<dbReference type="EMBL" id="SSTD01017200">
    <property type="protein sequence ID" value="TYK00140.1"/>
    <property type="molecule type" value="Genomic_DNA"/>
</dbReference>
<evidence type="ECO:0000313" key="4">
    <source>
        <dbReference type="Proteomes" id="UP000321393"/>
    </source>
</evidence>
<dbReference type="Proteomes" id="UP000321947">
    <property type="component" value="Unassembled WGS sequence"/>
</dbReference>
<keyword evidence="1" id="KW-0472">Membrane</keyword>
<evidence type="ECO:0008006" key="6">
    <source>
        <dbReference type="Google" id="ProtNLM"/>
    </source>
</evidence>
<evidence type="ECO:0000313" key="5">
    <source>
        <dbReference type="Proteomes" id="UP000321947"/>
    </source>
</evidence>
<protein>
    <recommendedName>
        <fullName evidence="6">Ty3-gypsy retrotransposon protein</fullName>
    </recommendedName>
</protein>
<sequence>MGSPNRSSDRAQPTLSPSLFVSATSDFLSPHPVYPTQPRTTEAHLEIAFFTRVDSLSVDSIKGHSQVQIRDFLLLDLGSKLKTQRSPDVLCIVVMLVGYVVNWNSMSMDYKVLMLCKLKSIVGMLVMELCRGRIESPRTSRVQLICASFGITRLICASFGITRLICVSFGITRLIRASFGITRLMYAFYGTTRLFM</sequence>
<name>A0A5D3BMC8_CUCMM</name>
<evidence type="ECO:0000313" key="2">
    <source>
        <dbReference type="EMBL" id="KAA0053201.1"/>
    </source>
</evidence>
<comment type="caution">
    <text evidence="3">The sequence shown here is derived from an EMBL/GenBank/DDBJ whole genome shotgun (WGS) entry which is preliminary data.</text>
</comment>
<feature type="transmembrane region" description="Helical" evidence="1">
    <location>
        <begin position="89"/>
        <end position="106"/>
    </location>
</feature>
<keyword evidence="1" id="KW-1133">Transmembrane helix</keyword>
<dbReference type="Proteomes" id="UP000321393">
    <property type="component" value="Unassembled WGS sequence"/>
</dbReference>
<reference evidence="4 5" key="1">
    <citation type="submission" date="2019-08" db="EMBL/GenBank/DDBJ databases">
        <title>Draft genome sequences of two oriental melons (Cucumis melo L. var makuwa).</title>
        <authorList>
            <person name="Kwon S.-Y."/>
        </authorList>
    </citation>
    <scope>NUCLEOTIDE SEQUENCE [LARGE SCALE GENOMIC DNA]</scope>
    <source>
        <strain evidence="5">cv. Chang Bougi</strain>
        <strain evidence="4">cv. SW 3</strain>
        <tissue evidence="3">Leaf</tissue>
    </source>
</reference>
<dbReference type="AlphaFoldDB" id="A0A5D3BMC8"/>
<keyword evidence="1" id="KW-0812">Transmembrane</keyword>
<organism evidence="3 5">
    <name type="scientific">Cucumis melo var. makuwa</name>
    <name type="common">Oriental melon</name>
    <dbReference type="NCBI Taxonomy" id="1194695"/>
    <lineage>
        <taxon>Eukaryota</taxon>
        <taxon>Viridiplantae</taxon>
        <taxon>Streptophyta</taxon>
        <taxon>Embryophyta</taxon>
        <taxon>Tracheophyta</taxon>
        <taxon>Spermatophyta</taxon>
        <taxon>Magnoliopsida</taxon>
        <taxon>eudicotyledons</taxon>
        <taxon>Gunneridae</taxon>
        <taxon>Pentapetalae</taxon>
        <taxon>rosids</taxon>
        <taxon>fabids</taxon>
        <taxon>Cucurbitales</taxon>
        <taxon>Cucurbitaceae</taxon>
        <taxon>Benincaseae</taxon>
        <taxon>Cucumis</taxon>
    </lineage>
</organism>